<accession>A0A0K2UZW9</accession>
<name>A0A0K2UZW9_LEPSM</name>
<reference evidence="1" key="1">
    <citation type="submission" date="2014-05" db="EMBL/GenBank/DDBJ databases">
        <authorList>
            <person name="Chronopoulou M."/>
        </authorList>
    </citation>
    <scope>NUCLEOTIDE SEQUENCE</scope>
    <source>
        <tissue evidence="1">Whole organism</tissue>
    </source>
</reference>
<proteinExistence type="predicted"/>
<sequence length="22" mass="2549">MSEDFVKKTCLVFCGQGDHFEK</sequence>
<evidence type="ECO:0000313" key="1">
    <source>
        <dbReference type="EMBL" id="CDW43276.1"/>
    </source>
</evidence>
<protein>
    <submittedName>
        <fullName evidence="1">Uncharacterized protein</fullName>
    </submittedName>
</protein>
<organism evidence="1">
    <name type="scientific">Lepeophtheirus salmonis</name>
    <name type="common">Salmon louse</name>
    <name type="synonym">Caligus salmonis</name>
    <dbReference type="NCBI Taxonomy" id="72036"/>
    <lineage>
        <taxon>Eukaryota</taxon>
        <taxon>Metazoa</taxon>
        <taxon>Ecdysozoa</taxon>
        <taxon>Arthropoda</taxon>
        <taxon>Crustacea</taxon>
        <taxon>Multicrustacea</taxon>
        <taxon>Hexanauplia</taxon>
        <taxon>Copepoda</taxon>
        <taxon>Siphonostomatoida</taxon>
        <taxon>Caligidae</taxon>
        <taxon>Lepeophtheirus</taxon>
    </lineage>
</organism>
<dbReference type="EMBL" id="HACA01025915">
    <property type="protein sequence ID" value="CDW43276.1"/>
    <property type="molecule type" value="Transcribed_RNA"/>
</dbReference>
<dbReference type="AlphaFoldDB" id="A0A0K2UZW9"/>